<protein>
    <submittedName>
        <fullName evidence="2">Phage holin family protein</fullName>
    </submittedName>
</protein>
<proteinExistence type="predicted"/>
<sequence>MDLELCKKFIQPELLALVPALNFLGTLLKRSASVPDKNIPLLLGCAGVLLSAVWVVGQNTPRGLSQVLTAVFTSLVQGLLCASGSVYLHQLMKQRKKPS</sequence>
<evidence type="ECO:0000313" key="2">
    <source>
        <dbReference type="EMBL" id="MBC5581604.1"/>
    </source>
</evidence>
<dbReference type="RefSeq" id="WP_186887979.1">
    <property type="nucleotide sequence ID" value="NZ_JACONZ010000003.1"/>
</dbReference>
<dbReference type="Pfam" id="PF16079">
    <property type="entry name" value="Phage_holin_5_2"/>
    <property type="match status" value="1"/>
</dbReference>
<accession>A0A923KY71</accession>
<reference evidence="2" key="1">
    <citation type="submission" date="2020-08" db="EMBL/GenBank/DDBJ databases">
        <title>Genome public.</title>
        <authorList>
            <person name="Liu C."/>
            <person name="Sun Q."/>
        </authorList>
    </citation>
    <scope>NUCLEOTIDE SEQUENCE</scope>
    <source>
        <strain evidence="2">BX8</strain>
    </source>
</reference>
<dbReference type="Proteomes" id="UP000659630">
    <property type="component" value="Unassembled WGS sequence"/>
</dbReference>
<keyword evidence="1" id="KW-0472">Membrane</keyword>
<keyword evidence="1" id="KW-0812">Transmembrane</keyword>
<feature type="transmembrane region" description="Helical" evidence="1">
    <location>
        <begin position="63"/>
        <end position="88"/>
    </location>
</feature>
<feature type="transmembrane region" description="Helical" evidence="1">
    <location>
        <begin position="39"/>
        <end position="57"/>
    </location>
</feature>
<name>A0A923KY71_9FIRM</name>
<keyword evidence="1" id="KW-1133">Transmembrane helix</keyword>
<keyword evidence="3" id="KW-1185">Reference proteome</keyword>
<evidence type="ECO:0000256" key="1">
    <source>
        <dbReference type="SAM" id="Phobius"/>
    </source>
</evidence>
<dbReference type="InterPro" id="IPR032111">
    <property type="entry name" value="Clostridium_phage_holin"/>
</dbReference>
<organism evidence="2 3">
    <name type="scientific">Anaerofilum hominis</name>
    <dbReference type="NCBI Taxonomy" id="2763016"/>
    <lineage>
        <taxon>Bacteria</taxon>
        <taxon>Bacillati</taxon>
        <taxon>Bacillota</taxon>
        <taxon>Clostridia</taxon>
        <taxon>Eubacteriales</taxon>
        <taxon>Oscillospiraceae</taxon>
        <taxon>Anaerofilum</taxon>
    </lineage>
</organism>
<dbReference type="AlphaFoldDB" id="A0A923KY71"/>
<gene>
    <name evidence="2" type="ORF">H8S23_08805</name>
</gene>
<evidence type="ECO:0000313" key="3">
    <source>
        <dbReference type="Proteomes" id="UP000659630"/>
    </source>
</evidence>
<dbReference type="EMBL" id="JACONZ010000003">
    <property type="protein sequence ID" value="MBC5581604.1"/>
    <property type="molecule type" value="Genomic_DNA"/>
</dbReference>
<comment type="caution">
    <text evidence="2">The sequence shown here is derived from an EMBL/GenBank/DDBJ whole genome shotgun (WGS) entry which is preliminary data.</text>
</comment>